<reference evidence="2 3" key="1">
    <citation type="submission" date="2024-10" db="EMBL/GenBank/DDBJ databases">
        <title>Updated reference genomes for cyclostephanoid diatoms.</title>
        <authorList>
            <person name="Roberts W.R."/>
            <person name="Alverson A.J."/>
        </authorList>
    </citation>
    <scope>NUCLEOTIDE SEQUENCE [LARGE SCALE GENOMIC DNA]</scope>
    <source>
        <strain evidence="2 3">AJA010-31</strain>
    </source>
</reference>
<accession>A0ABD3Q9D0</accession>
<gene>
    <name evidence="2" type="ORF">ACHAWO_010313</name>
</gene>
<dbReference type="InterPro" id="IPR022025">
    <property type="entry name" value="Amidoligase_2"/>
</dbReference>
<keyword evidence="3" id="KW-1185">Reference proteome</keyword>
<feature type="region of interest" description="Disordered" evidence="1">
    <location>
        <begin position="481"/>
        <end position="529"/>
    </location>
</feature>
<dbReference type="Proteomes" id="UP001530400">
    <property type="component" value="Unassembled WGS sequence"/>
</dbReference>
<dbReference type="PANTHER" id="PTHR36847:SF1">
    <property type="entry name" value="AMIDOLIGASE ENZYME"/>
    <property type="match status" value="1"/>
</dbReference>
<dbReference type="Pfam" id="PF12224">
    <property type="entry name" value="Amidoligase_2"/>
    <property type="match status" value="1"/>
</dbReference>
<proteinExistence type="predicted"/>
<organism evidence="2 3">
    <name type="scientific">Cyclotella atomus</name>
    <dbReference type="NCBI Taxonomy" id="382360"/>
    <lineage>
        <taxon>Eukaryota</taxon>
        <taxon>Sar</taxon>
        <taxon>Stramenopiles</taxon>
        <taxon>Ochrophyta</taxon>
        <taxon>Bacillariophyta</taxon>
        <taxon>Coscinodiscophyceae</taxon>
        <taxon>Thalassiosirophycidae</taxon>
        <taxon>Stephanodiscales</taxon>
        <taxon>Stephanodiscaceae</taxon>
        <taxon>Cyclotella</taxon>
    </lineage>
</organism>
<dbReference type="AlphaFoldDB" id="A0ABD3Q9D0"/>
<name>A0ABD3Q9D0_9STRA</name>
<comment type="caution">
    <text evidence="2">The sequence shown here is derived from an EMBL/GenBank/DDBJ whole genome shotgun (WGS) entry which is preliminary data.</text>
</comment>
<evidence type="ECO:0000313" key="2">
    <source>
        <dbReference type="EMBL" id="KAL3796609.1"/>
    </source>
</evidence>
<feature type="compositionally biased region" description="Basic and acidic residues" evidence="1">
    <location>
        <begin position="481"/>
        <end position="491"/>
    </location>
</feature>
<dbReference type="EMBL" id="JALLPJ020000292">
    <property type="protein sequence ID" value="KAL3796609.1"/>
    <property type="molecule type" value="Genomic_DNA"/>
</dbReference>
<sequence>MSYPKTTTDEYGRIYCKAHNLETCPYCCMSFESINEEIDATTSDRDVGVFLPDQVLLDWFDKMKKKMPRAFSPDDTLFGDDAGQHRYGTKLKTFFDDDPEKPIECYVLGSKWQLEDCRYPGIPTTFADGREPVYAVLMNGQPTQINFMDAHEGEYGWRVVESRKKLKKESGTILNERLDMLARLNSSHHTNDESDDRVDDCNINSLELQNARIQRALKTMHLAQELVTWGGNDYSKFLDEFLDNCFTPEECAHIMMYTSGDDSTASFEDKIKSFPAGEDVQDGNNFYARIAIAKMAIYHTKENLGGVILANKRGTKFQAIEFCGFCASQGIPCISIQYGVDPEGIDRTEDFLRGETYEAMIEENSIAVSLEEHFLDCIKNEGTNDLGSGLLFYQGHLAPMRVLPLHFHQNAKSEDLVQPADIPDVNFGVELEMSCASGNQTDRVASNLARNANIEVKVREFGGAKGKGGFWPRFGKGKSYIDSDDSGRDNDDNSVCSSHESMPDHYPTPQLPTKTNTGHPSPAAHEENNIKIAKNTKWSICYDKSIKPNEDNPMSTMLELVSPILTGQAGLNDLEHTYTVISDIVCMRLNASMGLHVHVETKESEYSLESMISICQQFAIYEEVIDKFLHQSRRSGSDQSHSYFQSNKLAIMSSCNTFVGALARLASCESRKELYRVMNPGDRARYHKLNLQNLKTGRQPTIEFRQHHATRNLKEVKAWVRFCILFTTNAAKMDPVPDEVQPTFESLFTDIIRCPMLRSYYEAKREVVSSWYV</sequence>
<protein>
    <submittedName>
        <fullName evidence="2">Uncharacterized protein</fullName>
    </submittedName>
</protein>
<evidence type="ECO:0000256" key="1">
    <source>
        <dbReference type="SAM" id="MobiDB-lite"/>
    </source>
</evidence>
<dbReference type="PANTHER" id="PTHR36847">
    <property type="entry name" value="AMIDOLIGASE ENZYME"/>
    <property type="match status" value="1"/>
</dbReference>
<evidence type="ECO:0000313" key="3">
    <source>
        <dbReference type="Proteomes" id="UP001530400"/>
    </source>
</evidence>